<dbReference type="Gene3D" id="3.30.1070.10">
    <property type="entry name" value="Cell division topological specificity factor MinE"/>
    <property type="match status" value="1"/>
</dbReference>
<organism evidence="2">
    <name type="scientific">hydrothermal vent metagenome</name>
    <dbReference type="NCBI Taxonomy" id="652676"/>
    <lineage>
        <taxon>unclassified sequences</taxon>
        <taxon>metagenomes</taxon>
        <taxon>ecological metagenomes</taxon>
    </lineage>
</organism>
<dbReference type="GO" id="GO:0032955">
    <property type="term" value="P:regulation of division septum assembly"/>
    <property type="evidence" value="ECO:0007669"/>
    <property type="project" value="InterPro"/>
</dbReference>
<sequence length="75" mass="8653">MFSWLKKNKSATIAKDRLTIAIMSDRNNGTYPFMDELKAEIIEVVRKYIDVKAIEVKKESEGEFEALSIDVQLDK</sequence>
<name>A0A1W1C9K5_9ZZZZ</name>
<keyword evidence="2" id="KW-0131">Cell cycle</keyword>
<dbReference type="NCBIfam" id="TIGR01215">
    <property type="entry name" value="minE"/>
    <property type="match status" value="1"/>
</dbReference>
<proteinExistence type="inferred from homology"/>
<dbReference type="SUPFAM" id="SSF55229">
    <property type="entry name" value="Cell division protein MinE topological specificity domain"/>
    <property type="match status" value="1"/>
</dbReference>
<protein>
    <submittedName>
        <fullName evidence="2">Cell division topological specificity factor MinE</fullName>
    </submittedName>
</protein>
<comment type="similarity">
    <text evidence="1">Belongs to the MinE family.</text>
</comment>
<accession>A0A1W1C9K5</accession>
<dbReference type="AlphaFoldDB" id="A0A1W1C9K5"/>
<dbReference type="Pfam" id="PF03776">
    <property type="entry name" value="MinE"/>
    <property type="match status" value="1"/>
</dbReference>
<dbReference type="InterPro" id="IPR005527">
    <property type="entry name" value="MinE"/>
</dbReference>
<dbReference type="GO" id="GO:0051301">
    <property type="term" value="P:cell division"/>
    <property type="evidence" value="ECO:0007669"/>
    <property type="project" value="UniProtKB-KW"/>
</dbReference>
<dbReference type="HAMAP" id="MF_00262">
    <property type="entry name" value="MinE"/>
    <property type="match status" value="1"/>
</dbReference>
<evidence type="ECO:0000313" key="2">
    <source>
        <dbReference type="EMBL" id="SFV62456.1"/>
    </source>
</evidence>
<keyword evidence="2" id="KW-0132">Cell division</keyword>
<reference evidence="2" key="1">
    <citation type="submission" date="2016-10" db="EMBL/GenBank/DDBJ databases">
        <authorList>
            <person name="de Groot N.N."/>
        </authorList>
    </citation>
    <scope>NUCLEOTIDE SEQUENCE</scope>
</reference>
<gene>
    <name evidence="2" type="ORF">MNB_SV-6-1182</name>
</gene>
<evidence type="ECO:0000256" key="1">
    <source>
        <dbReference type="ARBA" id="ARBA00008168"/>
    </source>
</evidence>
<dbReference type="InterPro" id="IPR036707">
    <property type="entry name" value="MinE_sf"/>
</dbReference>
<dbReference type="EMBL" id="FPHC01000066">
    <property type="protein sequence ID" value="SFV62456.1"/>
    <property type="molecule type" value="Genomic_DNA"/>
</dbReference>